<sequence length="76" mass="8431">MLGFTNPHSLIRLTAFRRSHLIVPTVPAGYVSLHSLQLSQTDLSLLLQTGPCTIYGRKELRKVQSISIIMATPLTK</sequence>
<keyword evidence="2" id="KW-1185">Reference proteome</keyword>
<comment type="caution">
    <text evidence="1">The sequence shown here is derived from an EMBL/GenBank/DDBJ whole genome shotgun (WGS) entry which is preliminary data.</text>
</comment>
<dbReference type="AlphaFoldDB" id="A0A9Q1JDH5"/>
<dbReference type="Proteomes" id="UP001152622">
    <property type="component" value="Chromosome 1"/>
</dbReference>
<organism evidence="1 2">
    <name type="scientific">Synaphobranchus kaupii</name>
    <name type="common">Kaup's arrowtooth eel</name>
    <dbReference type="NCBI Taxonomy" id="118154"/>
    <lineage>
        <taxon>Eukaryota</taxon>
        <taxon>Metazoa</taxon>
        <taxon>Chordata</taxon>
        <taxon>Craniata</taxon>
        <taxon>Vertebrata</taxon>
        <taxon>Euteleostomi</taxon>
        <taxon>Actinopterygii</taxon>
        <taxon>Neopterygii</taxon>
        <taxon>Teleostei</taxon>
        <taxon>Anguilliformes</taxon>
        <taxon>Synaphobranchidae</taxon>
        <taxon>Synaphobranchus</taxon>
    </lineage>
</organism>
<protein>
    <submittedName>
        <fullName evidence="1">Uncharacterized protein</fullName>
    </submittedName>
</protein>
<accession>A0A9Q1JDH5</accession>
<gene>
    <name evidence="1" type="ORF">SKAU_G00024810</name>
</gene>
<reference evidence="1" key="1">
    <citation type="journal article" date="2023" name="Science">
        <title>Genome structures resolve the early diversification of teleost fishes.</title>
        <authorList>
            <person name="Parey E."/>
            <person name="Louis A."/>
            <person name="Montfort J."/>
            <person name="Bouchez O."/>
            <person name="Roques C."/>
            <person name="Iampietro C."/>
            <person name="Lluch J."/>
            <person name="Castinel A."/>
            <person name="Donnadieu C."/>
            <person name="Desvignes T."/>
            <person name="Floi Bucao C."/>
            <person name="Jouanno E."/>
            <person name="Wen M."/>
            <person name="Mejri S."/>
            <person name="Dirks R."/>
            <person name="Jansen H."/>
            <person name="Henkel C."/>
            <person name="Chen W.J."/>
            <person name="Zahm M."/>
            <person name="Cabau C."/>
            <person name="Klopp C."/>
            <person name="Thompson A.W."/>
            <person name="Robinson-Rechavi M."/>
            <person name="Braasch I."/>
            <person name="Lecointre G."/>
            <person name="Bobe J."/>
            <person name="Postlethwait J.H."/>
            <person name="Berthelot C."/>
            <person name="Roest Crollius H."/>
            <person name="Guiguen Y."/>
        </authorList>
    </citation>
    <scope>NUCLEOTIDE SEQUENCE</scope>
    <source>
        <strain evidence="1">WJC10195</strain>
    </source>
</reference>
<evidence type="ECO:0000313" key="2">
    <source>
        <dbReference type="Proteomes" id="UP001152622"/>
    </source>
</evidence>
<name>A0A9Q1JDH5_SYNKA</name>
<dbReference type="EMBL" id="JAINUF010000001">
    <property type="protein sequence ID" value="KAJ8381703.1"/>
    <property type="molecule type" value="Genomic_DNA"/>
</dbReference>
<evidence type="ECO:0000313" key="1">
    <source>
        <dbReference type="EMBL" id="KAJ8381703.1"/>
    </source>
</evidence>
<proteinExistence type="predicted"/>